<dbReference type="RefSeq" id="WP_089366174.1">
    <property type="nucleotide sequence ID" value="NZ_CP023864.1"/>
</dbReference>
<dbReference type="AlphaFoldDB" id="A0A2K9HLS4"/>
<keyword evidence="2" id="KW-1185">Reference proteome</keyword>
<dbReference type="EMBL" id="FZNZ01000013">
    <property type="protein sequence ID" value="SNR83660.1"/>
    <property type="molecule type" value="Genomic_DNA"/>
</dbReference>
<name>A0A2K9HLS4_9BACT</name>
<accession>A0A2K9HLS4</accession>
<evidence type="ECO:0000313" key="1">
    <source>
        <dbReference type="EMBL" id="SNR83660.1"/>
    </source>
</evidence>
<dbReference type="KEGG" id="pje:CRM71_10445"/>
<dbReference type="OrthoDB" id="1080500at2"/>
<reference evidence="1 2" key="1">
    <citation type="submission" date="2017-06" db="EMBL/GenBank/DDBJ databases">
        <authorList>
            <person name="Varghese N."/>
            <person name="Submissions S."/>
        </authorList>
    </citation>
    <scope>NUCLEOTIDE SEQUENCE [LARGE SCALE GENOMIC DNA]</scope>
    <source>
        <strain evidence="1 2">DSM 26989</strain>
    </source>
</reference>
<sequence>MKRTVLSLFILLLIPLCSLAQGNLPLLQVPILDLLQYQVQKGKRTIAPFLFSKYGFRRIPTELVNDDARQLWGWHVGPNSEFNQVKQPFYRLFAKKDNSSIAIIDDRGGALQVVFWNKEYYHVFISGLQLHGYRLQPMKHTSNILRFQREGSSVIVDVTVWSDIYVLELHN</sequence>
<organism evidence="1 2">
    <name type="scientific">Prevotella jejuni</name>
    <dbReference type="NCBI Taxonomy" id="1177574"/>
    <lineage>
        <taxon>Bacteria</taxon>
        <taxon>Pseudomonadati</taxon>
        <taxon>Bacteroidota</taxon>
        <taxon>Bacteroidia</taxon>
        <taxon>Bacteroidales</taxon>
        <taxon>Prevotellaceae</taxon>
        <taxon>Prevotella</taxon>
    </lineage>
</organism>
<comment type="caution">
    <text evidence="1">The sequence shown here is derived from an EMBL/GenBank/DDBJ whole genome shotgun (WGS) entry which is preliminary data.</text>
</comment>
<dbReference type="Proteomes" id="UP000198427">
    <property type="component" value="Unassembled WGS sequence"/>
</dbReference>
<evidence type="ECO:0000313" key="2">
    <source>
        <dbReference type="Proteomes" id="UP000198427"/>
    </source>
</evidence>
<dbReference type="GeneID" id="94029799"/>
<proteinExistence type="predicted"/>
<gene>
    <name evidence="1" type="ORF">SAMN06265364_11359</name>
</gene>
<protein>
    <submittedName>
        <fullName evidence="1">Uncharacterized protein</fullName>
    </submittedName>
</protein>